<dbReference type="EMBL" id="DXGA01000109">
    <property type="protein sequence ID" value="HIW93990.1"/>
    <property type="molecule type" value="Genomic_DNA"/>
</dbReference>
<dbReference type="NCBIfam" id="TIGR02669">
    <property type="entry name" value="SpoIID_LytB"/>
    <property type="match status" value="1"/>
</dbReference>
<dbReference type="GO" id="GO:0030288">
    <property type="term" value="C:outer membrane-bounded periplasmic space"/>
    <property type="evidence" value="ECO:0007669"/>
    <property type="project" value="TreeGrafter"/>
</dbReference>
<dbReference type="InterPro" id="IPR013693">
    <property type="entry name" value="SpoIID/LytB_N"/>
</dbReference>
<dbReference type="InterPro" id="IPR051922">
    <property type="entry name" value="Bact_Sporulation_Assoc"/>
</dbReference>
<dbReference type="PANTHER" id="PTHR30032:SF4">
    <property type="entry name" value="AMIDASE ENHANCER"/>
    <property type="match status" value="1"/>
</dbReference>
<dbReference type="GO" id="GO:0030435">
    <property type="term" value="P:sporulation resulting in formation of a cellular spore"/>
    <property type="evidence" value="ECO:0007669"/>
    <property type="project" value="InterPro"/>
</dbReference>
<dbReference type="PANTHER" id="PTHR30032">
    <property type="entry name" value="N-ACETYLMURAMOYL-L-ALANINE AMIDASE-RELATED"/>
    <property type="match status" value="1"/>
</dbReference>
<comment type="caution">
    <text evidence="2">The sequence shown here is derived from an EMBL/GenBank/DDBJ whole genome shotgun (WGS) entry which is preliminary data.</text>
</comment>
<organism evidence="2 3">
    <name type="scientific">Candidatus Flavonifractor merdipullorum</name>
    <dbReference type="NCBI Taxonomy" id="2838590"/>
    <lineage>
        <taxon>Bacteria</taxon>
        <taxon>Bacillati</taxon>
        <taxon>Bacillota</taxon>
        <taxon>Clostridia</taxon>
        <taxon>Eubacteriales</taxon>
        <taxon>Oscillospiraceae</taxon>
        <taxon>Flavonifractor</taxon>
    </lineage>
</organism>
<evidence type="ECO:0000259" key="1">
    <source>
        <dbReference type="Pfam" id="PF08486"/>
    </source>
</evidence>
<reference evidence="2" key="1">
    <citation type="journal article" date="2021" name="PeerJ">
        <title>Extensive microbial diversity within the chicken gut microbiome revealed by metagenomics and culture.</title>
        <authorList>
            <person name="Gilroy R."/>
            <person name="Ravi A."/>
            <person name="Getino M."/>
            <person name="Pursley I."/>
            <person name="Horton D.L."/>
            <person name="Alikhan N.F."/>
            <person name="Baker D."/>
            <person name="Gharbi K."/>
            <person name="Hall N."/>
            <person name="Watson M."/>
            <person name="Adriaenssens E.M."/>
            <person name="Foster-Nyarko E."/>
            <person name="Jarju S."/>
            <person name="Secka A."/>
            <person name="Antonio M."/>
            <person name="Oren A."/>
            <person name="Chaudhuri R.R."/>
            <person name="La Ragione R."/>
            <person name="Hildebrand F."/>
            <person name="Pallen M.J."/>
        </authorList>
    </citation>
    <scope>NUCLEOTIDE SEQUENCE</scope>
    <source>
        <strain evidence="2">ChiGjej6B6-1540</strain>
    </source>
</reference>
<dbReference type="AlphaFoldDB" id="A0A9D1UPH6"/>
<dbReference type="NCBIfam" id="TIGR02870">
    <property type="entry name" value="spore_II_D"/>
    <property type="match status" value="1"/>
</dbReference>
<dbReference type="Proteomes" id="UP000824192">
    <property type="component" value="Unassembled WGS sequence"/>
</dbReference>
<reference evidence="2" key="2">
    <citation type="submission" date="2021-04" db="EMBL/GenBank/DDBJ databases">
        <authorList>
            <person name="Gilroy R."/>
        </authorList>
    </citation>
    <scope>NUCLEOTIDE SEQUENCE</scope>
    <source>
        <strain evidence="2">ChiGjej6B6-1540</strain>
    </source>
</reference>
<accession>A0A9D1UPH6</accession>
<dbReference type="Pfam" id="PF08486">
    <property type="entry name" value="SpoIID"/>
    <property type="match status" value="1"/>
</dbReference>
<feature type="domain" description="Sporulation stage II protein D amidase enhancer LytB N-terminal" evidence="1">
    <location>
        <begin position="62"/>
        <end position="161"/>
    </location>
</feature>
<dbReference type="InterPro" id="IPR014225">
    <property type="entry name" value="Spore_II_D_firmicutes"/>
</dbReference>
<gene>
    <name evidence="2" type="primary">spoIID</name>
    <name evidence="2" type="ORF">H9868_05550</name>
</gene>
<dbReference type="InterPro" id="IPR013486">
    <property type="entry name" value="SpoIID/LytB"/>
</dbReference>
<protein>
    <submittedName>
        <fullName evidence="2">Stage II sporulation protein D</fullName>
    </submittedName>
</protein>
<sequence length="344" mass="36397">MKQVVAVALILLLLFFLLPFLLLGGGSGGESVLPLDRPVATPAPSGPLDTERTIDVLQKDGSVTTMTMGDYLWSVVAAEMPASFELEALKAQTVAARTYALRKMTYGSANHPDADVCTDHTCCQAYITPEDAQANWGENAQVYTARIQNAVSGTDGIVALYDGKPIDAVFFSSAAGQTVDAVEVWGNSVPYLTGVESPEGEEVPNYHTTVTLSAEEFKTAFLEAHPDADLSGTPDSWLGNITPNSAGGVESIVVGGITVSGTEMRTLFSLRSTSFTVTEQDGQFTFSVTGYGHGVGMSQYGANAMAKEGSTYEEILKWYYTGISLETWQGEDSASPSPSPAPAA</sequence>
<evidence type="ECO:0000313" key="3">
    <source>
        <dbReference type="Proteomes" id="UP000824192"/>
    </source>
</evidence>
<evidence type="ECO:0000313" key="2">
    <source>
        <dbReference type="EMBL" id="HIW93990.1"/>
    </source>
</evidence>
<proteinExistence type="predicted"/>
<name>A0A9D1UPH6_9FIRM</name>